<feature type="region of interest" description="Disordered" evidence="4">
    <location>
        <begin position="1"/>
        <end position="49"/>
    </location>
</feature>
<organism evidence="6 7">
    <name type="scientific">Pocillopora meandrina</name>
    <dbReference type="NCBI Taxonomy" id="46732"/>
    <lineage>
        <taxon>Eukaryota</taxon>
        <taxon>Metazoa</taxon>
        <taxon>Cnidaria</taxon>
        <taxon>Anthozoa</taxon>
        <taxon>Hexacorallia</taxon>
        <taxon>Scleractinia</taxon>
        <taxon>Astrocoeniina</taxon>
        <taxon>Pocilloporidae</taxon>
        <taxon>Pocillopora</taxon>
    </lineage>
</organism>
<dbReference type="SMART" id="SM00490">
    <property type="entry name" value="HELICc"/>
    <property type="match status" value="1"/>
</dbReference>
<evidence type="ECO:0000313" key="6">
    <source>
        <dbReference type="EMBL" id="CAH3114335.1"/>
    </source>
</evidence>
<dbReference type="EMBL" id="CALNXJ010000014">
    <property type="protein sequence ID" value="CAH3114335.1"/>
    <property type="molecule type" value="Genomic_DNA"/>
</dbReference>
<dbReference type="PANTHER" id="PTHR13710">
    <property type="entry name" value="DNA HELICASE RECQ FAMILY MEMBER"/>
    <property type="match status" value="1"/>
</dbReference>
<comment type="similarity">
    <text evidence="1">Belongs to the helicase family. RecQ subfamily.</text>
</comment>
<evidence type="ECO:0000256" key="4">
    <source>
        <dbReference type="SAM" id="MobiDB-lite"/>
    </source>
</evidence>
<evidence type="ECO:0000313" key="7">
    <source>
        <dbReference type="Proteomes" id="UP001159428"/>
    </source>
</evidence>
<protein>
    <recommendedName>
        <fullName evidence="3">DNA 3'-5' helicase</fullName>
        <ecNumber evidence="3">5.6.2.4</ecNumber>
    </recommendedName>
</protein>
<dbReference type="Pfam" id="PF00271">
    <property type="entry name" value="Helicase_C"/>
    <property type="match status" value="1"/>
</dbReference>
<proteinExistence type="inferred from homology"/>
<gene>
    <name evidence="6" type="ORF">PMEA_00005397</name>
</gene>
<feature type="non-terminal residue" evidence="6">
    <location>
        <position position="1"/>
    </location>
</feature>
<dbReference type="Proteomes" id="UP001159428">
    <property type="component" value="Unassembled WGS sequence"/>
</dbReference>
<comment type="catalytic activity">
    <reaction evidence="2">
        <text>Couples ATP hydrolysis with the unwinding of duplex DNA by translocating in the 3'-5' direction.</text>
        <dbReference type="EC" id="5.6.2.4"/>
    </reaction>
</comment>
<dbReference type="GO" id="GO:0043138">
    <property type="term" value="F:3'-5' DNA helicase activity"/>
    <property type="evidence" value="ECO:0007669"/>
    <property type="project" value="UniProtKB-EC"/>
</dbReference>
<dbReference type="GO" id="GO:0005737">
    <property type="term" value="C:cytoplasm"/>
    <property type="evidence" value="ECO:0007669"/>
    <property type="project" value="TreeGrafter"/>
</dbReference>
<feature type="non-terminal residue" evidence="6">
    <location>
        <position position="791"/>
    </location>
</feature>
<dbReference type="InterPro" id="IPR001650">
    <property type="entry name" value="Helicase_C-like"/>
</dbReference>
<evidence type="ECO:0000256" key="3">
    <source>
        <dbReference type="ARBA" id="ARBA00034808"/>
    </source>
</evidence>
<feature type="compositionally biased region" description="Polar residues" evidence="4">
    <location>
        <begin position="756"/>
        <end position="765"/>
    </location>
</feature>
<dbReference type="GO" id="GO:0009378">
    <property type="term" value="F:four-way junction helicase activity"/>
    <property type="evidence" value="ECO:0007669"/>
    <property type="project" value="TreeGrafter"/>
</dbReference>
<dbReference type="PROSITE" id="PS51194">
    <property type="entry name" value="HELICASE_CTER"/>
    <property type="match status" value="1"/>
</dbReference>
<name>A0AAU9WH19_9CNID</name>
<keyword evidence="7" id="KW-1185">Reference proteome</keyword>
<dbReference type="EC" id="5.6.2.4" evidence="3"/>
<feature type="region of interest" description="Disordered" evidence="4">
    <location>
        <begin position="756"/>
        <end position="791"/>
    </location>
</feature>
<accession>A0AAU9WH19</accession>
<dbReference type="GO" id="GO:0005634">
    <property type="term" value="C:nucleus"/>
    <property type="evidence" value="ECO:0007669"/>
    <property type="project" value="TreeGrafter"/>
</dbReference>
<evidence type="ECO:0000256" key="2">
    <source>
        <dbReference type="ARBA" id="ARBA00034617"/>
    </source>
</evidence>
<dbReference type="SUPFAM" id="SSF52540">
    <property type="entry name" value="P-loop containing nucleoside triphosphate hydrolases"/>
    <property type="match status" value="1"/>
</dbReference>
<dbReference type="InterPro" id="IPR027417">
    <property type="entry name" value="P-loop_NTPase"/>
</dbReference>
<comment type="caution">
    <text evidence="6">The sequence shown here is derived from an EMBL/GenBank/DDBJ whole genome shotgun (WGS) entry which is preliminary data.</text>
</comment>
<dbReference type="PANTHER" id="PTHR13710:SF147">
    <property type="entry name" value="DNA HELICASE"/>
    <property type="match status" value="1"/>
</dbReference>
<evidence type="ECO:0000259" key="5">
    <source>
        <dbReference type="PROSITE" id="PS51194"/>
    </source>
</evidence>
<dbReference type="Gene3D" id="3.40.50.300">
    <property type="entry name" value="P-loop containing nucleotide triphosphate hydrolases"/>
    <property type="match status" value="1"/>
</dbReference>
<reference evidence="6 7" key="1">
    <citation type="submission" date="2022-05" db="EMBL/GenBank/DDBJ databases">
        <authorList>
            <consortium name="Genoscope - CEA"/>
            <person name="William W."/>
        </authorList>
    </citation>
    <scope>NUCLEOTIDE SEQUENCE [LARGE SCALE GENOMIC DNA]</scope>
</reference>
<dbReference type="GO" id="GO:0005694">
    <property type="term" value="C:chromosome"/>
    <property type="evidence" value="ECO:0007669"/>
    <property type="project" value="TreeGrafter"/>
</dbReference>
<dbReference type="AlphaFoldDB" id="A0AAU9WH19"/>
<dbReference type="GO" id="GO:0000724">
    <property type="term" value="P:double-strand break repair via homologous recombination"/>
    <property type="evidence" value="ECO:0007669"/>
    <property type="project" value="TreeGrafter"/>
</dbReference>
<sequence length="791" mass="90162">SESTGEIFSKNKPSQGLEQDQIKMTNATPHLSVTDEQNSKSSPEGEENFHEQLQSLCNDYLRNPVLIKGSINCSNIKLNIKPYVTPVKQRSGKNEKAKSAVDVWCTCATDIKTITKDEYAIVYMDFRNDVKLMTSSLRTLIGEDNVRPFYGKGMTHDEKRKTDSDFRAKDFQVLVATESYEVGTHSPHVNNIFRVGCMRNLSVNVQEFGRAGRSGNDADGFLLVNESKDDQRLNFWTQSCSKTEEKHMKDEFLESWRWIYSMYSGRCLRDVLISKFGEGELELQCKDACCSSCDIKRKRDFNAKQAITLLIQAIIDFGKLIKYQNGVREEEENYSLLSSGACTAHMVYIWPCNDDGRRWVGVVPGTGHNHNKPAPHNMSSKVKEDIQRVVSGDSSKKTKDIMKGLGIGYVPAEASSPAANADHVRKERKIALGKWTSVHREIRPLDEVLQFDKIQKKVESNQLYGDCSMNISDKVNQMMGQYQMEGSEYLFTPCRKYAFFMAPFQSALLSTAEDLFMDVTYTGNDFFPYLLNVVSFNDETCVYNAVARVLCSIQHSETYAKSITTIFQKVMVDHARFTNGKNLRSILVDFDDGQYKGLQQCLGEDLSLKVIRGCTVHWQRSVNRVCKLVCRNDTEVRIFKALASKIEDESKKENVLLLFDMLSGTRQLQEARQLVGKDLFSGFDTVHNKDWIKLKHWSKWWCCVNHLTMFTRAFKEMDDKDWEQGPSGIILHALMENIYLEDRLHAVKTAACKENVTTSYKSSPGKQKAKRKRTSEGKCGDEGPPDERRHI</sequence>
<feature type="compositionally biased region" description="Polar residues" evidence="4">
    <location>
        <begin position="1"/>
        <end position="42"/>
    </location>
</feature>
<feature type="domain" description="Helicase C-terminal" evidence="5">
    <location>
        <begin position="79"/>
        <end position="260"/>
    </location>
</feature>
<feature type="region of interest" description="Disordered" evidence="4">
    <location>
        <begin position="370"/>
        <end position="390"/>
    </location>
</feature>
<evidence type="ECO:0000256" key="1">
    <source>
        <dbReference type="ARBA" id="ARBA00005446"/>
    </source>
</evidence>
<feature type="compositionally biased region" description="Basic and acidic residues" evidence="4">
    <location>
        <begin position="774"/>
        <end position="791"/>
    </location>
</feature>